<dbReference type="InterPro" id="IPR003961">
    <property type="entry name" value="FN3_dom"/>
</dbReference>
<feature type="domain" description="Fibronectin type-III" evidence="5">
    <location>
        <begin position="27"/>
        <end position="122"/>
    </location>
</feature>
<dbReference type="InterPro" id="IPR022385">
    <property type="entry name" value="Rhs_assc_core"/>
</dbReference>
<dbReference type="SUPFAM" id="SSF49265">
    <property type="entry name" value="Fibronectin type III"/>
    <property type="match status" value="5"/>
</dbReference>
<dbReference type="InterPro" id="IPR056823">
    <property type="entry name" value="TEN-like_YD-shell"/>
</dbReference>
<evidence type="ECO:0000256" key="3">
    <source>
        <dbReference type="SAM" id="MobiDB-lite"/>
    </source>
</evidence>
<dbReference type="Gene3D" id="2.180.10.10">
    <property type="entry name" value="RHS repeat-associated core"/>
    <property type="match status" value="3"/>
</dbReference>
<dbReference type="Pfam" id="PF13620">
    <property type="entry name" value="CarboxypepD_reg"/>
    <property type="match status" value="1"/>
</dbReference>
<dbReference type="CDD" id="cd00063">
    <property type="entry name" value="FN3"/>
    <property type="match status" value="2"/>
</dbReference>
<dbReference type="Pfam" id="PF13205">
    <property type="entry name" value="Big_5"/>
    <property type="match status" value="1"/>
</dbReference>
<dbReference type="KEGG" id="doa:AXF15_00800"/>
<dbReference type="NCBIfam" id="TIGR03696">
    <property type="entry name" value="Rhs_assc_core"/>
    <property type="match status" value="1"/>
</dbReference>
<dbReference type="SUPFAM" id="SSF49452">
    <property type="entry name" value="Starch-binding domain-like"/>
    <property type="match status" value="1"/>
</dbReference>
<feature type="compositionally biased region" description="Pro residues" evidence="3">
    <location>
        <begin position="3588"/>
        <end position="3598"/>
    </location>
</feature>
<dbReference type="InterPro" id="IPR036116">
    <property type="entry name" value="FN3_sf"/>
</dbReference>
<organism evidence="6 7">
    <name type="scientific">Desulfomicrobium orale DSM 12838</name>
    <dbReference type="NCBI Taxonomy" id="888061"/>
    <lineage>
        <taxon>Bacteria</taxon>
        <taxon>Pseudomonadati</taxon>
        <taxon>Thermodesulfobacteriota</taxon>
        <taxon>Desulfovibrionia</taxon>
        <taxon>Desulfovibrionales</taxon>
        <taxon>Desulfomicrobiaceae</taxon>
        <taxon>Desulfomicrobium</taxon>
    </lineage>
</organism>
<evidence type="ECO:0000256" key="4">
    <source>
        <dbReference type="SAM" id="SignalP"/>
    </source>
</evidence>
<dbReference type="InterPro" id="IPR013784">
    <property type="entry name" value="Carb-bd-like_fold"/>
</dbReference>
<dbReference type="Pfam" id="PF05593">
    <property type="entry name" value="RHS_repeat"/>
    <property type="match status" value="5"/>
</dbReference>
<feature type="domain" description="Fibronectin type-III" evidence="5">
    <location>
        <begin position="1633"/>
        <end position="1732"/>
    </location>
</feature>
<gene>
    <name evidence="6" type="ORF">AXF15_00800</name>
</gene>
<evidence type="ECO:0000256" key="2">
    <source>
        <dbReference type="ARBA" id="ARBA00022737"/>
    </source>
</evidence>
<evidence type="ECO:0000259" key="5">
    <source>
        <dbReference type="PROSITE" id="PS50853"/>
    </source>
</evidence>
<dbReference type="PANTHER" id="PTHR32305:SF15">
    <property type="entry name" value="PROTEIN RHSA-RELATED"/>
    <property type="match status" value="1"/>
</dbReference>
<sequence>MRQKALPRLFLIVSLLLAHAFAQAQTLPNPIVLEKNISVHSRALEIFWTPAPSEELDHYAVYVSNASITDVSRMTPAVNTTTPCALVAGLEENATCHVAVVAVNKNGQFDPKVTSVRTTLAPNYLFRDEFDATGTSAAYWNHSYDNARWVEADFENSALNVRRIAPAGGGWNKSIYEKELPDAHIVNVEGKIYWKDETEKRNVSSICLIFLDQDRKEINRIGYYDTWDSHSGSKWYTGAGVQHDSLPLSGEAHIRVSRLGDRLQTYWNGEQIFEWAETRQPRYIRIETAAYNGHVFGGVGIDYIRVEGVPQATLRVESRENAARISWPGLFTSEARGYHLYLGNSTKPIFLAPETLSYDCDLKNQPSTQVTIAVLSQNGTEGERHTTNVARLLPNPVPGTEEVTAFSRALSLVWQPSQPAHLVSRYNVYISGDPITDVTNLTPAGSTREARFTRYDLEPGRTWHVAVAAVNINGHLNPKVTSVRTTLAPNYLFRDEFDATGTSAAYWNHSYDNARWVEADFENSTLNVRRIAPAGGGWNKSIYERELPDAHIVNVEGKIYWKDETEKRSVSSICLIFLDQDRKEINRIGYYDTWDSHSGSKWYTGAGVQHDSLPLSGEAHIRVSRLGGRLQTYWNGEQIFEWAETRQPRYIRIEAAAHSHHVFGGVGVDYIRVEGVPRFMGLERPAVTGTRLMGKPVAVRPGSNLSDVPFVTLTGACLPGAQVWAGGQLMGKTSETTWAGNATLDSGQNQLGIWQIRNFDMSPMLYVDVFADFTAPGVSSFSPENAARINVRPEHIQALVRDISELDLRASSLALSLDGTSIPGRTGWNATTSVLSFTPQAPLKDGRYQVNATVQDSLGHKAQYSSVFSLDTEPPAAPKAEAYPKVVHHPQFTFRGTKNAGDLLFFENMPSGDSSGGNMTLDDQIADTTWEHTVRLAPGNNTFSVRQQDDHENVSEALILDIRYEDGPPVPLTNATAESLASGTSLLFSWNYDESASGDIKGYHVYLELTPISALRGLTPRKTVPAGVFNATIDGLKRGVTYHWAVSPVDTAGQTAARFASGAVKTLDSEPPADITGLNVEHIPGGFILTWPKLEADDLYRIHVHMNGREIAVLPGNATRYEVKGLDPDTNVQFSLRLEDISGNMSPGLVHNATTMLARPTVLGGEVFSGLVREGVLNAASSTTVNLNGTAPGERVIISGAALTLNANATIRRVGPARQYTSIQAAVDAAKDGDVIYIDKGDYPGALNIHKWVSIIGLGEYPEDVTIRDNPGNVYAIDFRTSTLFNNQIYIENIEIRKDHNTNHGSGIISFVGSSGNGSICFNKCKLIGNNITVILGHMLNGYTTKAIFKNSLFYGNSNFYYNCVTENFSYSKIFSETTDTPFSDYVTQPTPGYGPEYGQRVGFSAEGPVVNGRWALPVTLPQGNSTLEVHAVNGAGNRSPSVPLSFYVDSLAPEIVASTPANGTAVSAASSIVLTLDEATALDTNASSIVLESGNWTIPCSWSVNASELTIRPSFALTDGSYRLKATLADTFENLASNTLEFSIDSTHPSPPVVVPLPSPVTQQRVTVTGTKGPGEAILLNGREAVPHTPSTEWSVEVELAEGLNTLSFTARNRAGNISEPTRLDLVYDNVAPAPITTLRAVPQASGTDIIISWTYPEPLDFKEYRIFVSTKAFEDIAGLTPREILGPGSESFKISGLERNITYYLAVVPVDTSGHFISRVTPVTARTKDTLSPGPIRPGQVQSRADSLTFTWLPPENDSPGRYQITAAGKKPVWITEPSFTLTGLSREDVGKITVLPEDADGNVGAQPVTLTGHTWLRNPGNPAIAAQGDGWVQLAWKPVYKPYLSHYNVYTTTNASIAGVPGGADTRLMTLAGRASSESLKVAVENGRDTYLAVTAVNKSGGEDPVSRTVSARTAADTTGPEIAVTAASGGTATELDAVPLTVSRPVTFTVRATDPSGVKLVEFMVNGLVRARQTSSFSWTLYPAELTDGNHTLTIRAHDLKDNTASRGFTLTVGLTAPGRPVITLPAPGTVTNNPRVVVTGRAGPLEMVHLAVDGTRQTSVSANVNGLFSGTVTLTNINSTGVHHITAKAENRAGQSQDSLPVSVILDESAPAPPVGLSALPRPEGRIFVSWNQAQGARYELYRAASSFESPAGATRIHMGTGTSFTDMPPVDGTYFYRIRLMNSSGNWSPLSEPVRALSDRVPPRALQIRYSAEKAEGGRVGQGVLSVEVDVDETLSAPPFLSLTVSGEAPMLFALEPLNATRWTGRITLPAGLTGMAQPVFAAYDGAGNVGADIVDHAPCFIDTAGPALTDILTSPAAPIHNPGHAQIRVTFVLDEAPAATPRFRYRLNQASGPVENLVSDTGRTTWHGWLRLPPAGPAGALSFEFEAEDNLGNNATRITAANAFEIYSGNLPPLPAPGNLRATPGPGGLVRLEWAPVPGACGYRIARRSAGTDFVEINATTDTNTTDIPPLDVPYIYGVSSVRCVNGEEAVSSRNTVQILPDRVAPPAPSELVGQVAANGIYLRWTAPANATDVAMYRIYRGLEADPAKARDILSRIPVTHTVDTTPSLTEHYYWVVSVDAAGNESPVSNEVYVSPRLLPVQNLAVSRLDDAPPVLTWTHPAPDLEGFNCTLSTFGVETNLHDGLLAESNFTDSRAGRGERRYLLRAVDRQGAASLGREVVLPDVELAFPENQLLRRGVMNELTFVVANRGNNETMPGARLILDMAGGRLMSGVFSLDAGAQRAVGVIVPGLETLNATQPFTLTLEYPRVSRETVRVSRSLSVPVEDGSLGLRLTPESFTRGGFGTARFELTNGGKAAMDLITAGPGGSPSPEISLILEDKLGNVLARTPLTQTSGDMIQVAADGRFIARIPAGRTFVSAPMTLSVPVLVPDNLVARLVISRLHARLGLPEAVSLKGMQGEVPVRLVETPYAGELTSISPERVVPGKAVLITGRAVDRSGQPLAGARLNLIVESRGVERLLPVVTGTDGVFTQAVTTRENDAGEYAVRVMHPDQSVKPVHGRFWVERLSVDYNRFRLQILHGQERNITIRATAAPGTVLSDLRLERAPEDPLPQGLTITPAPPVAVPSGGQAAVSMTIAADRTAPETVTLLYHLVSGQGASRRVWHDIRLDIQCAEGRPALFYAPTHVATAMNPGGEAGERLVITNRGFAPVELTIRKVSGPEWVRLRSSEDLGFIEPGQSRDVLFALNPPAATPTGQYDTRFEVRGGGLTAQYQVFVTLSASGRGDASFKIIDVLTGTADEQGRIRPGVPGASITLTHEESAAKVNAVTDAGGNARLENLPVGPYQYRVRKAGHKEGTGRIWIRPGSLAYTDVFLDSSLVTVEWEVREITIEDRYEIILNPIFNTSVTEVARIVVSPMSLTLPPMRAGQEMNGEVTLTNQGDLGAQKLALSMPGENRYFRYELLGEVPENLGPRQTVTLPYRVTCLKDFAPDDCVRLQAQAGVRYMFLCVNGHESWQATGWVWYANHGLCQAPPSGPGEYSGGGGGGYGGGGPGGGPAIVAPAPAPQPMGGKCLPEPPACEHGNCPRPDTEDGPGPQRAPRPEFDLGEVRLGPNLSAAPAPWPRTEPPALAPAHDSDRLVPEPGALRRDGVEYRKTSVNADTWVNGPYVIKKTDQGYLWTGLRGRFRHYDADGRLTAEGGRLGVNRSWKRDADGRVTQVLDSANRTLAELKYAGESVSITDRAGNVSKIVYKSGQVERIVTPQGETGFAYVRGRLASVAYPSGLAVSYACDDYGYLRLEKDNAGLHRVFDYNYDFTRKLFYTSIREGSRTDEYWYNSQGEMVRHNVNGKTEKAVHIEGMVHTVTGAAGEKTVKEYDNAWNLLRVIHPDNSEEKSEYNAFGQPVRRVDPAGTVTAYAYDASGNLLKMTEAQGTNLERNSTFTYDARGNQLTATRGRAVTRMEYDEWDNPVRQVDAAGVETRFTYDALGRELTRTRAGAVWKREYGTDGRVANSTDPLGAVTRFFYDAGGNPVKTVDPTGNATEAGYDPAGRMMNATDALGEVTRFTYDSQGRPASRTDAAGQRMEYAYTPRGDLARTQDPAGVVSMTYDAPGKGCSSCGGSAAGRPVRVNYPTFSRLFAYDGLGRTVRETDVFGPKNETRGASYVYDRAGRLAEKRKWAHDPDLTHRVTKYAYDRLGRLVRETDNLGQATNYGYDTWDNLLALTDAKGQVTRFAHDAAGRTVSETRPLGGTTRYTYNATTGLLAEKLDARGVKTAYAYDQMGRVVGVDAYAGGRTEPGRRVRLAYDQMGRLVFHTDGQTAGAFTYDALGRKLTETVDYGSFNKTNTYAWQANGQPAAFTGPDGLARTYAYDTAGRLTAMSVGTGMVTLDDFTWTAPGTMTLPGGTRRCFGYDGLLRVTSINATSPADALIQNYSYTYDDAGNIRKKDTEHGAYAYSYDKLDRLTGSDNPHLSDESFTYDAVGNRLSSAAVNGSWLYNENNELLQAGNRAEYKYDAAGNLVEKKTPERTLLFEYDLDNHLSRVADGNNATVASYGYDFLRRRIWKDVRGVKTFYHYSDSGLVAEMDSNGNTLKSYGYRPGSPWGTDPLFMRENGKNYWYLNDHLGTPQIVVAENGGVVWKAQYQVFGKAEVSSDAIVTNNLRFPGQYYDEETGLHYNWNRYYDPESGRYSQTDPIGLLGGLHLYTYVTNKPSSRIDPQGLEFGDFHYYRNWGGPGWTGGRWTSWDKMTEEERKFWKTVYDKGFREPIDDQITRGYPVDLQDYAYMRHDICYGEARMRHTDCPPEVLRNALNQCDTDLINDLLKLGFSGHDISFKLHKVGSLVAFPAQKAWRNNQDEWEYYYEYGERIPGHEGPRGVGLTFRF</sequence>
<feature type="compositionally biased region" description="Gly residues" evidence="3">
    <location>
        <begin position="3509"/>
        <end position="3525"/>
    </location>
</feature>
<evidence type="ECO:0000313" key="7">
    <source>
        <dbReference type="Proteomes" id="UP000063964"/>
    </source>
</evidence>
<dbReference type="SMART" id="SM00060">
    <property type="entry name" value="FN3"/>
    <property type="match status" value="10"/>
</dbReference>
<feature type="chain" id="PRO_5007067582" description="Fibronectin type-III domain-containing protein" evidence="4">
    <location>
        <begin position="25"/>
        <end position="4848"/>
    </location>
</feature>
<dbReference type="OrthoDB" id="5458729at2"/>
<dbReference type="PROSITE" id="PS50853">
    <property type="entry name" value="FN3"/>
    <property type="match status" value="5"/>
</dbReference>
<dbReference type="InterPro" id="IPR006530">
    <property type="entry name" value="YD"/>
</dbReference>
<dbReference type="InterPro" id="IPR011050">
    <property type="entry name" value="Pectin_lyase_fold/virulence"/>
</dbReference>
<evidence type="ECO:0000313" key="6">
    <source>
        <dbReference type="EMBL" id="AMD91798.1"/>
    </source>
</evidence>
<dbReference type="EMBL" id="CP014230">
    <property type="protein sequence ID" value="AMD91798.1"/>
    <property type="molecule type" value="Genomic_DNA"/>
</dbReference>
<name>A0A0X8JNR5_9BACT</name>
<feature type="compositionally biased region" description="Basic and acidic residues" evidence="3">
    <location>
        <begin position="3602"/>
        <end position="3611"/>
    </location>
</feature>
<reference evidence="7" key="1">
    <citation type="submission" date="2016-02" db="EMBL/GenBank/DDBJ databases">
        <authorList>
            <person name="Holder M.E."/>
            <person name="Ajami N.J."/>
            <person name="Petrosino J.F."/>
        </authorList>
    </citation>
    <scope>NUCLEOTIDE SEQUENCE [LARGE SCALE GENOMIC DNA]</scope>
    <source>
        <strain evidence="7">DSM 12838</strain>
    </source>
</reference>
<feature type="region of interest" description="Disordered" evidence="3">
    <location>
        <begin position="3509"/>
        <end position="3611"/>
    </location>
</feature>
<dbReference type="Proteomes" id="UP000063964">
    <property type="component" value="Chromosome"/>
</dbReference>
<dbReference type="GO" id="GO:0030246">
    <property type="term" value="F:carbohydrate binding"/>
    <property type="evidence" value="ECO:0007669"/>
    <property type="project" value="InterPro"/>
</dbReference>
<dbReference type="Gene3D" id="2.60.40.10">
    <property type="entry name" value="Immunoglobulins"/>
    <property type="match status" value="12"/>
</dbReference>
<dbReference type="InterPro" id="IPR032812">
    <property type="entry name" value="SbsA_Ig"/>
</dbReference>
<keyword evidence="1 4" id="KW-0732">Signal</keyword>
<feature type="domain" description="Fibronectin type-III" evidence="5">
    <location>
        <begin position="968"/>
        <end position="1069"/>
    </location>
</feature>
<keyword evidence="7" id="KW-1185">Reference proteome</keyword>
<dbReference type="Pfam" id="PF25023">
    <property type="entry name" value="TEN_YD-shell"/>
    <property type="match status" value="2"/>
</dbReference>
<dbReference type="InterPro" id="IPR031325">
    <property type="entry name" value="RHS_repeat"/>
</dbReference>
<dbReference type="InterPro" id="IPR013783">
    <property type="entry name" value="Ig-like_fold"/>
</dbReference>
<dbReference type="RefSeq" id="WP_066601976.1">
    <property type="nucleotide sequence ID" value="NZ_CP014230.1"/>
</dbReference>
<dbReference type="InterPro" id="IPR012334">
    <property type="entry name" value="Pectin_lyas_fold"/>
</dbReference>
<dbReference type="Gene3D" id="2.160.20.10">
    <property type="entry name" value="Single-stranded right-handed beta-helix, Pectin lyase-like"/>
    <property type="match status" value="1"/>
</dbReference>
<evidence type="ECO:0000256" key="1">
    <source>
        <dbReference type="ARBA" id="ARBA00022729"/>
    </source>
</evidence>
<feature type="domain" description="Fibronectin type-III" evidence="5">
    <location>
        <begin position="393"/>
        <end position="490"/>
    </location>
</feature>
<dbReference type="STRING" id="888061.AXF15_00800"/>
<proteinExistence type="predicted"/>
<feature type="signal peptide" evidence="4">
    <location>
        <begin position="1"/>
        <end position="24"/>
    </location>
</feature>
<dbReference type="NCBIfam" id="TIGR01643">
    <property type="entry name" value="YD_repeat_2x"/>
    <property type="match status" value="6"/>
</dbReference>
<protein>
    <recommendedName>
        <fullName evidence="5">Fibronectin type-III domain-containing protein</fullName>
    </recommendedName>
</protein>
<accession>A0A0X8JNR5</accession>
<keyword evidence="2" id="KW-0677">Repeat</keyword>
<dbReference type="Pfam" id="PF17957">
    <property type="entry name" value="Big_7"/>
    <property type="match status" value="1"/>
</dbReference>
<dbReference type="SUPFAM" id="SSF51126">
    <property type="entry name" value="Pectin lyase-like"/>
    <property type="match status" value="1"/>
</dbReference>
<feature type="domain" description="Fibronectin type-III" evidence="5">
    <location>
        <begin position="1071"/>
        <end position="1158"/>
    </location>
</feature>
<dbReference type="PANTHER" id="PTHR32305">
    <property type="match status" value="1"/>
</dbReference>
<dbReference type="InterPro" id="IPR050708">
    <property type="entry name" value="T6SS_VgrG/RHS"/>
</dbReference>